<feature type="compositionally biased region" description="Basic and acidic residues" evidence="1">
    <location>
        <begin position="135"/>
        <end position="148"/>
    </location>
</feature>
<evidence type="ECO:0000313" key="2">
    <source>
        <dbReference type="EMBL" id="KAL3427270.1"/>
    </source>
</evidence>
<feature type="region of interest" description="Disordered" evidence="1">
    <location>
        <begin position="1"/>
        <end position="81"/>
    </location>
</feature>
<evidence type="ECO:0000256" key="1">
    <source>
        <dbReference type="SAM" id="MobiDB-lite"/>
    </source>
</evidence>
<feature type="compositionally biased region" description="Basic and acidic residues" evidence="1">
    <location>
        <begin position="69"/>
        <end position="81"/>
    </location>
</feature>
<organism evidence="2 3">
    <name type="scientific">Phlyctema vagabunda</name>
    <dbReference type="NCBI Taxonomy" id="108571"/>
    <lineage>
        <taxon>Eukaryota</taxon>
        <taxon>Fungi</taxon>
        <taxon>Dikarya</taxon>
        <taxon>Ascomycota</taxon>
        <taxon>Pezizomycotina</taxon>
        <taxon>Leotiomycetes</taxon>
        <taxon>Helotiales</taxon>
        <taxon>Dermateaceae</taxon>
        <taxon>Phlyctema</taxon>
    </lineage>
</organism>
<comment type="caution">
    <text evidence="2">The sequence shown here is derived from an EMBL/GenBank/DDBJ whole genome shotgun (WGS) entry which is preliminary data.</text>
</comment>
<keyword evidence="3" id="KW-1185">Reference proteome</keyword>
<evidence type="ECO:0000313" key="3">
    <source>
        <dbReference type="Proteomes" id="UP001629113"/>
    </source>
</evidence>
<feature type="region of interest" description="Disordered" evidence="1">
    <location>
        <begin position="107"/>
        <end position="177"/>
    </location>
</feature>
<reference evidence="2 3" key="1">
    <citation type="submission" date="2024-06" db="EMBL/GenBank/DDBJ databases">
        <title>Complete genome of Phlyctema vagabunda strain 19-DSS-EL-015.</title>
        <authorList>
            <person name="Fiorenzani C."/>
        </authorList>
    </citation>
    <scope>NUCLEOTIDE SEQUENCE [LARGE SCALE GENOMIC DNA]</scope>
    <source>
        <strain evidence="2 3">19-DSS-EL-015</strain>
    </source>
</reference>
<feature type="compositionally biased region" description="Basic and acidic residues" evidence="1">
    <location>
        <begin position="354"/>
        <end position="372"/>
    </location>
</feature>
<gene>
    <name evidence="2" type="ORF">PVAG01_00779</name>
</gene>
<dbReference type="EMBL" id="JBFCZG010000001">
    <property type="protein sequence ID" value="KAL3427270.1"/>
    <property type="molecule type" value="Genomic_DNA"/>
</dbReference>
<dbReference type="Proteomes" id="UP001629113">
    <property type="component" value="Unassembled WGS sequence"/>
</dbReference>
<protein>
    <submittedName>
        <fullName evidence="2">Uncharacterized protein</fullName>
    </submittedName>
</protein>
<proteinExistence type="predicted"/>
<feature type="compositionally biased region" description="Polar residues" evidence="1">
    <location>
        <begin position="9"/>
        <end position="18"/>
    </location>
</feature>
<feature type="compositionally biased region" description="Basic and acidic residues" evidence="1">
    <location>
        <begin position="325"/>
        <end position="346"/>
    </location>
</feature>
<accession>A0ABR4PV77</accession>
<name>A0ABR4PV77_9HELO</name>
<feature type="compositionally biased region" description="Polar residues" evidence="1">
    <location>
        <begin position="303"/>
        <end position="318"/>
    </location>
</feature>
<sequence length="379" mass="41675">MPRKLPWLQNGSSTTATKQPPKAVTPARKRPKFVEDKPSSNGSDSGKAAEHEKPKSARTPSTSPPPEAPIERFMEEGVEKDDQYRMVEDELLTIAKQFTAHLHAAEYHRQKKAAGTKNADKINSISRPVTQKQPEQTKRKLESVDKSKMQRNALQGLLGNHGTTGAADDSESGDALPYVGTTLHGLMDSPRRRAASLTKFGSVAKATRAAAGFRRPTIHSQQSNNSRLSESPQSKIARNRNAKRNMSIGSSTESSEDDDDLDGPLRAPKFVPLTKSASTKNSYPPKPGQTVNDLGSGYKPVVTASSKGHARTQSSIKRLSSLPDARVDESDDHELPSHRRDADRLAAIRKRIERTRLQKADQQSKERNKKPLDVIPTFL</sequence>
<feature type="region of interest" description="Disordered" evidence="1">
    <location>
        <begin position="208"/>
        <end position="379"/>
    </location>
</feature>
<feature type="compositionally biased region" description="Polar residues" evidence="1">
    <location>
        <begin position="218"/>
        <end position="236"/>
    </location>
</feature>
<feature type="compositionally biased region" description="Polar residues" evidence="1">
    <location>
        <begin position="121"/>
        <end position="134"/>
    </location>
</feature>